<reference evidence="2 3" key="1">
    <citation type="journal article" date="2020" name="Harmful Algae">
        <title>Molecular and morphological characterization of a novel dihydroanatoxin-a producing Microcoleus species (cyanobacteria) from the Russian River, California, USA.</title>
        <authorList>
            <person name="Conklin K.Y."/>
            <person name="Stancheva R."/>
            <person name="Otten T.G."/>
            <person name="Fadness R."/>
            <person name="Boyer G.L."/>
            <person name="Read B."/>
            <person name="Zhang X."/>
            <person name="Sheath R.G."/>
        </authorList>
    </citation>
    <scope>NUCLEOTIDE SEQUENCE [LARGE SCALE GENOMIC DNA]</scope>
    <source>
        <strain evidence="2 3">PTRS2</strain>
    </source>
</reference>
<protein>
    <submittedName>
        <fullName evidence="2">Uncharacterized protein</fullName>
    </submittedName>
</protein>
<dbReference type="RefSeq" id="WP_340519631.1">
    <property type="nucleotide sequence ID" value="NZ_JBBLXS010000684.1"/>
</dbReference>
<accession>A0ABU8YW31</accession>
<proteinExistence type="predicted"/>
<keyword evidence="3" id="KW-1185">Reference proteome</keyword>
<feature type="region of interest" description="Disordered" evidence="1">
    <location>
        <begin position="1"/>
        <end position="40"/>
    </location>
</feature>
<gene>
    <name evidence="2" type="ORF">WMG39_27805</name>
</gene>
<evidence type="ECO:0000313" key="2">
    <source>
        <dbReference type="EMBL" id="MEK0188619.1"/>
    </source>
</evidence>
<comment type="caution">
    <text evidence="2">The sequence shown here is derived from an EMBL/GenBank/DDBJ whole genome shotgun (WGS) entry which is preliminary data.</text>
</comment>
<evidence type="ECO:0000313" key="3">
    <source>
        <dbReference type="Proteomes" id="UP001384579"/>
    </source>
</evidence>
<dbReference type="Proteomes" id="UP001384579">
    <property type="component" value="Unassembled WGS sequence"/>
</dbReference>
<dbReference type="EMBL" id="JBBLXS010000684">
    <property type="protein sequence ID" value="MEK0188619.1"/>
    <property type="molecule type" value="Genomic_DNA"/>
</dbReference>
<organism evidence="2 3">
    <name type="scientific">Microcoleus anatoxicus PTRS2</name>
    <dbReference type="NCBI Taxonomy" id="2705321"/>
    <lineage>
        <taxon>Bacteria</taxon>
        <taxon>Bacillati</taxon>
        <taxon>Cyanobacteriota</taxon>
        <taxon>Cyanophyceae</taxon>
        <taxon>Oscillatoriophycideae</taxon>
        <taxon>Oscillatoriales</taxon>
        <taxon>Microcoleaceae</taxon>
        <taxon>Microcoleus</taxon>
        <taxon>Microcoleus anatoxicus</taxon>
    </lineage>
</organism>
<name>A0ABU8YW31_9CYAN</name>
<evidence type="ECO:0000256" key="1">
    <source>
        <dbReference type="SAM" id="MobiDB-lite"/>
    </source>
</evidence>
<sequence length="40" mass="4561">MLNTTARFSLTPGKSDRPFQTSVRSPEKLLEYQMSQPCSQ</sequence>